<evidence type="ECO:0000256" key="2">
    <source>
        <dbReference type="ARBA" id="ARBA00005061"/>
    </source>
</evidence>
<evidence type="ECO:0000256" key="4">
    <source>
        <dbReference type="ARBA" id="ARBA00012982"/>
    </source>
</evidence>
<dbReference type="RefSeq" id="WP_331847225.1">
    <property type="nucleotide sequence ID" value="NZ_JAZHPZ010000006.1"/>
</dbReference>
<evidence type="ECO:0000313" key="11">
    <source>
        <dbReference type="EMBL" id="MEF2967003.1"/>
    </source>
</evidence>
<dbReference type="SUPFAM" id="SSF55620">
    <property type="entry name" value="Tetrahydrobiopterin biosynthesis enzymes-like"/>
    <property type="match status" value="1"/>
</dbReference>
<keyword evidence="6" id="KW-0479">Metal-binding</keyword>
<comment type="pathway">
    <text evidence="2">Purine metabolism; 7-cyano-7-deazaguanine biosynthesis.</text>
</comment>
<keyword evidence="12" id="KW-1185">Reference proteome</keyword>
<dbReference type="GO" id="GO:0070497">
    <property type="term" value="F:6-carboxytetrahydropterin synthase activity"/>
    <property type="evidence" value="ECO:0007669"/>
    <property type="project" value="UniProtKB-EC"/>
</dbReference>
<evidence type="ECO:0000256" key="7">
    <source>
        <dbReference type="ARBA" id="ARBA00022833"/>
    </source>
</evidence>
<dbReference type="InterPro" id="IPR007115">
    <property type="entry name" value="6-PTP_synth/QueD"/>
</dbReference>
<dbReference type="Gene3D" id="3.30.479.10">
    <property type="entry name" value="6-pyruvoyl tetrahydropterin synthase/QueD"/>
    <property type="match status" value="2"/>
</dbReference>
<dbReference type="Pfam" id="PF01242">
    <property type="entry name" value="PTPS"/>
    <property type="match status" value="1"/>
</dbReference>
<dbReference type="PANTHER" id="PTHR12589">
    <property type="entry name" value="PYRUVOYL TETRAHYDROBIOPTERIN SYNTHASE"/>
    <property type="match status" value="1"/>
</dbReference>
<evidence type="ECO:0000256" key="5">
    <source>
        <dbReference type="ARBA" id="ARBA00018141"/>
    </source>
</evidence>
<evidence type="ECO:0000256" key="8">
    <source>
        <dbReference type="ARBA" id="ARBA00023239"/>
    </source>
</evidence>
<evidence type="ECO:0000256" key="10">
    <source>
        <dbReference type="ARBA" id="ARBA00048807"/>
    </source>
</evidence>
<evidence type="ECO:0000256" key="3">
    <source>
        <dbReference type="ARBA" id="ARBA00008900"/>
    </source>
</evidence>
<reference evidence="11 12" key="1">
    <citation type="submission" date="2024-02" db="EMBL/GenBank/DDBJ databases">
        <title>A nitrogen-fixing paenibacillus bacterium.</title>
        <authorList>
            <person name="Zhang W.L."/>
            <person name="Chen S.F."/>
        </authorList>
    </citation>
    <scope>NUCLEOTIDE SEQUENCE [LARGE SCALE GENOMIC DNA]</scope>
    <source>
        <strain evidence="11 12">M1</strain>
    </source>
</reference>
<comment type="cofactor">
    <cofactor evidence="1">
        <name>Zn(2+)</name>
        <dbReference type="ChEBI" id="CHEBI:29105"/>
    </cofactor>
</comment>
<evidence type="ECO:0000256" key="9">
    <source>
        <dbReference type="ARBA" id="ARBA00031449"/>
    </source>
</evidence>
<proteinExistence type="inferred from homology"/>
<accession>A0ABU7VUE9</accession>
<dbReference type="Proteomes" id="UP001306950">
    <property type="component" value="Unassembled WGS sequence"/>
</dbReference>
<gene>
    <name evidence="11" type="primary">queD</name>
    <name evidence="11" type="ORF">V3851_14270</name>
</gene>
<dbReference type="EC" id="4.1.2.50" evidence="4"/>
<keyword evidence="7" id="KW-0862">Zinc</keyword>
<evidence type="ECO:0000256" key="6">
    <source>
        <dbReference type="ARBA" id="ARBA00022723"/>
    </source>
</evidence>
<evidence type="ECO:0000313" key="12">
    <source>
        <dbReference type="Proteomes" id="UP001306950"/>
    </source>
</evidence>
<dbReference type="PANTHER" id="PTHR12589:SF7">
    <property type="entry name" value="6-PYRUVOYL TETRAHYDROBIOPTERIN SYNTHASE"/>
    <property type="match status" value="1"/>
</dbReference>
<protein>
    <recommendedName>
        <fullName evidence="5">6-carboxy-5,6,7,8-tetrahydropterin synthase</fullName>
        <ecNumber evidence="4">4.1.2.50</ecNumber>
    </recommendedName>
    <alternativeName>
        <fullName evidence="9">Queuosine biosynthesis protein QueD</fullName>
    </alternativeName>
</protein>
<dbReference type="InterPro" id="IPR038418">
    <property type="entry name" value="6-PTP_synth/QueD_sf"/>
</dbReference>
<comment type="similarity">
    <text evidence="3">Belongs to the PTPS family. QueD subfamily.</text>
</comment>
<comment type="caution">
    <text evidence="11">The sequence shown here is derived from an EMBL/GenBank/DDBJ whole genome shotgun (WGS) entry which is preliminary data.</text>
</comment>
<dbReference type="NCBIfam" id="TIGR03367">
    <property type="entry name" value="queuosine_QueD"/>
    <property type="match status" value="1"/>
</dbReference>
<name>A0ABU7VUE9_9BACL</name>
<comment type="catalytic activity">
    <reaction evidence="10">
        <text>7,8-dihydroneopterin 3'-triphosphate + H2O = 6-carboxy-5,6,7,8-tetrahydropterin + triphosphate + acetaldehyde + 2 H(+)</text>
        <dbReference type="Rhea" id="RHEA:27966"/>
        <dbReference type="ChEBI" id="CHEBI:15343"/>
        <dbReference type="ChEBI" id="CHEBI:15377"/>
        <dbReference type="ChEBI" id="CHEBI:15378"/>
        <dbReference type="ChEBI" id="CHEBI:18036"/>
        <dbReference type="ChEBI" id="CHEBI:58462"/>
        <dbReference type="ChEBI" id="CHEBI:61032"/>
        <dbReference type="EC" id="4.1.2.50"/>
    </reaction>
</comment>
<sequence length="164" mass="19276">MTRREPGQFRVVEGLQVLGKDISEEQLRYHRRRVLVSKEFTFDAAHHLHAYDGKCKNLHGHTYKVVFGISGIPDERGITVDFGTIKQIWKDEIEPYLDHRYLNETLPPMNTTAENMVVWLYEKMEAAIASERLRSSLQGGRMEFVRLYETPTSYAEARREWMQE</sequence>
<organism evidence="11 12">
    <name type="scientific">Paenibacillus haidiansis</name>
    <dbReference type="NCBI Taxonomy" id="1574488"/>
    <lineage>
        <taxon>Bacteria</taxon>
        <taxon>Bacillati</taxon>
        <taxon>Bacillota</taxon>
        <taxon>Bacilli</taxon>
        <taxon>Bacillales</taxon>
        <taxon>Paenibacillaceae</taxon>
        <taxon>Paenibacillus</taxon>
    </lineage>
</organism>
<keyword evidence="8 11" id="KW-0456">Lyase</keyword>
<evidence type="ECO:0000256" key="1">
    <source>
        <dbReference type="ARBA" id="ARBA00001947"/>
    </source>
</evidence>
<dbReference type="EMBL" id="JAZHPZ010000006">
    <property type="protein sequence ID" value="MEF2967003.1"/>
    <property type="molecule type" value="Genomic_DNA"/>
</dbReference>